<evidence type="ECO:0000256" key="1">
    <source>
        <dbReference type="SAM" id="MobiDB-lite"/>
    </source>
</evidence>
<dbReference type="EMBL" id="NOIH01000007">
    <property type="protein sequence ID" value="OYD54497.1"/>
    <property type="molecule type" value="Genomic_DNA"/>
</dbReference>
<dbReference type="RefSeq" id="WP_094267730.1">
    <property type="nucleotide sequence ID" value="NZ_NOIH01000007.1"/>
</dbReference>
<name>A0A235F0Y0_9RHOO</name>
<comment type="caution">
    <text evidence="3">The sequence shown here is derived from an EMBL/GenBank/DDBJ whole genome shotgun (WGS) entry which is preliminary data.</text>
</comment>
<feature type="transmembrane region" description="Helical" evidence="2">
    <location>
        <begin position="52"/>
        <end position="80"/>
    </location>
</feature>
<feature type="region of interest" description="Disordered" evidence="1">
    <location>
        <begin position="87"/>
        <end position="129"/>
    </location>
</feature>
<dbReference type="AlphaFoldDB" id="A0A235F0Y0"/>
<proteinExistence type="predicted"/>
<feature type="compositionally biased region" description="Basic and acidic residues" evidence="1">
    <location>
        <begin position="87"/>
        <end position="104"/>
    </location>
</feature>
<keyword evidence="2" id="KW-0472">Membrane</keyword>
<keyword evidence="2" id="KW-1133">Transmembrane helix</keyword>
<keyword evidence="4" id="KW-1185">Reference proteome</keyword>
<dbReference type="Pfam" id="PF12553">
    <property type="entry name" value="DUF3742"/>
    <property type="match status" value="1"/>
</dbReference>
<sequence length="129" mass="14801">MPQHDTQRPRTAWKLGQWLGSGYRAFLRQEARFVAWLTGHGVPRTLARILPWAFRIVAVLVLLYLAFWVALVFLGAALLAHAGRSTGADHDQDWVIPDPDEHMKNPGYDPNLYNDPPDPSYYDPRYDKD</sequence>
<reference evidence="3 4" key="1">
    <citation type="submission" date="2017-07" db="EMBL/GenBank/DDBJ databases">
        <title>Thauera sp. KNDSS-Mac4 genome sequence and assembly.</title>
        <authorList>
            <person name="Mayilraj S."/>
        </authorList>
    </citation>
    <scope>NUCLEOTIDE SEQUENCE [LARGE SCALE GENOMIC DNA]</scope>
    <source>
        <strain evidence="3 4">KNDSS-Mac4</strain>
    </source>
</reference>
<feature type="compositionally biased region" description="Low complexity" evidence="1">
    <location>
        <begin position="105"/>
        <end position="123"/>
    </location>
</feature>
<protein>
    <submittedName>
        <fullName evidence="3">DUF3742 domain-containing protein</fullName>
    </submittedName>
</protein>
<organism evidence="3 4">
    <name type="scientific">Thauera propionica</name>
    <dbReference type="NCBI Taxonomy" id="2019431"/>
    <lineage>
        <taxon>Bacteria</taxon>
        <taxon>Pseudomonadati</taxon>
        <taxon>Pseudomonadota</taxon>
        <taxon>Betaproteobacteria</taxon>
        <taxon>Rhodocyclales</taxon>
        <taxon>Zoogloeaceae</taxon>
        <taxon>Thauera</taxon>
    </lineage>
</organism>
<evidence type="ECO:0000256" key="2">
    <source>
        <dbReference type="SAM" id="Phobius"/>
    </source>
</evidence>
<gene>
    <name evidence="3" type="ORF">CGK74_06785</name>
</gene>
<dbReference type="Proteomes" id="UP000215181">
    <property type="component" value="Unassembled WGS sequence"/>
</dbReference>
<dbReference type="OrthoDB" id="8454876at2"/>
<accession>A0A235F0Y0</accession>
<dbReference type="InterPro" id="IPR022213">
    <property type="entry name" value="DUF3742"/>
</dbReference>
<evidence type="ECO:0000313" key="4">
    <source>
        <dbReference type="Proteomes" id="UP000215181"/>
    </source>
</evidence>
<keyword evidence="2" id="KW-0812">Transmembrane</keyword>
<evidence type="ECO:0000313" key="3">
    <source>
        <dbReference type="EMBL" id="OYD54497.1"/>
    </source>
</evidence>